<dbReference type="GO" id="GO:0016539">
    <property type="term" value="P:intein-mediated protein splicing"/>
    <property type="evidence" value="ECO:0007669"/>
    <property type="project" value="InterPro"/>
</dbReference>
<dbReference type="PROSITE" id="PS50817">
    <property type="entry name" value="INTEIN_N_TER"/>
    <property type="match status" value="1"/>
</dbReference>
<keyword evidence="1" id="KW-0472">Membrane</keyword>
<comment type="caution">
    <text evidence="3">The sequence shown here is derived from an EMBL/GenBank/DDBJ whole genome shotgun (WGS) entry which is preliminary data.</text>
</comment>
<sequence>MNKYSYKTKLASLFIISISIGLLSVWISVNQVPKIISDVEACPLGCDCNPPYTYEYTSYCALNANGCPSSSCNAPLPGDCYPGYDAQWVCRGDSYSEIQCCDAVDDGYDYGCVWSGITCPACCESCCGTGGTCLLPDTEITMGDGSKRYIQFVKPGDLVKSLDKNGNYVNKEVIEIETPVRDGYYVVLLEDGTELKLTDEHPAYFKNEDYEGWASIDPLESMIQDNLEIGKMVEGGYLKKEDESWLKIIKIEFFDDLVKTYNLADVADTNVFFAEGILVHNKNGCDPAPVDAPVLSSPTNNAYVPGTSVTLTWTHSGNWGIGCPDQTDYFQVFVDGVNVSGSLGKLVRSYTYNGSGTGSHTWFVRATNSDDISDSATWTFNYGAVTRIVGRVWEDKDGDNAFDFGTTEVWSDDVAPGNTCAAGVSSAIDIFAGGSSMVAGWECGTPTIPVAWYHTWYHLLPSGPGTTYTLTPHTLSTPDSAVYPCAYASWSYWRCTDSSCSTQTRSSGNTCTTGNIVIGDAFGPDWTNHIDFRLVRNQAPTATIQSANSPGHDYIVNSQLVNVIPAGASRNFLVTGTDTRPNIRTIEGWKRPFDPVSRTLSGTWQQIGSNTGCSGISCITAFPDVISPGYRVYVPNAYDEYNYVTAGDTNRCSGNPLVNNGGVVGWSDCDPVHTDGYQDESVIYGDQLPVCAGNINWTANFAAGNTIYPFSSNAPDNDGHTVNYDFDASCGDFPFGPSFTVAVYAGGYRGGGVWPLLRVYATDINGTRYIAGTQSISSSSSNWYLYTFTMPSGARLAMIETEFINDYYVSPSDDRNIDIFEVDILDIPPPTAPTTIYQFYPWQSGNAATTVYYDWNLASDVGHSSFDGLASTSADTPAYSLLNLPSPNNEFLVDRVKMTRDGALRFPMLWRSPSTPGSSCNITLTPRVALPYWDGASCTQSVASSSTQVSGEIYEAQFGDPTCSSVVSINNTLSPTAQLFNGASPILPVSTITGSSYNISPLFTSTVFDSLCINGLIGDGTRSYVLQCVNSTNVTCSVGSGSCAVNCTPTNALSSSPVAIDLVFVGYDNEKWFTALDGDMYSSSVVADVTDTPGDNFTSNVINAETASSTGGYGFAGSTIDPQRTGSGISEVGGSGLQLSVTGTHDFEDSWFNSFVFSPPAHADVGVPAGDVFQVGHIYNITVSAFNDLLTRGDYLTAGAGSGVAVLYVSGTGTIDINNDFLCGNCGSGNRKILVVTEAVVNISDAVEIPNLASFSVSEAPQIDFGIISTSSIDFLTRYDFATQTFDLPVVINGQLISRMDVNFDRNLGHLNNYNFPAELVRYSGDILHWLTTYENTNTVNINYTGLATYDVQWVYSE</sequence>
<organism evidence="3 4">
    <name type="scientific">candidate division WWE3 bacterium RIFOXYC1_FULL_39_7</name>
    <dbReference type="NCBI Taxonomy" id="1802643"/>
    <lineage>
        <taxon>Bacteria</taxon>
        <taxon>Katanobacteria</taxon>
    </lineage>
</organism>
<dbReference type="InterPro" id="IPR036844">
    <property type="entry name" value="Hint_dom_sf"/>
</dbReference>
<dbReference type="Gene3D" id="2.170.16.10">
    <property type="entry name" value="Hedgehog/Intein (Hint) domain"/>
    <property type="match status" value="1"/>
</dbReference>
<gene>
    <name evidence="3" type="ORF">A2415_01925</name>
</gene>
<name>A0A1F4WH26_UNCKA</name>
<dbReference type="InterPro" id="IPR006141">
    <property type="entry name" value="Intein_N"/>
</dbReference>
<evidence type="ECO:0000259" key="2">
    <source>
        <dbReference type="Pfam" id="PF16841"/>
    </source>
</evidence>
<dbReference type="Proteomes" id="UP000179113">
    <property type="component" value="Unassembled WGS sequence"/>
</dbReference>
<dbReference type="EMBL" id="MEWA01000033">
    <property type="protein sequence ID" value="OGC68691.1"/>
    <property type="molecule type" value="Genomic_DNA"/>
</dbReference>
<dbReference type="InterPro" id="IPR031768">
    <property type="entry name" value="CBM60_xylan-bd"/>
</dbReference>
<keyword evidence="1" id="KW-0812">Transmembrane</keyword>
<proteinExistence type="predicted"/>
<evidence type="ECO:0000256" key="1">
    <source>
        <dbReference type="SAM" id="Phobius"/>
    </source>
</evidence>
<dbReference type="SUPFAM" id="SSF51294">
    <property type="entry name" value="Hedgehog/intein (Hint) domain"/>
    <property type="match status" value="1"/>
</dbReference>
<evidence type="ECO:0000313" key="4">
    <source>
        <dbReference type="Proteomes" id="UP000179113"/>
    </source>
</evidence>
<feature type="domain" description="Carbohydrate binding module xylan-binding" evidence="2">
    <location>
        <begin position="740"/>
        <end position="824"/>
    </location>
</feature>
<feature type="transmembrane region" description="Helical" evidence="1">
    <location>
        <begin position="12"/>
        <end position="29"/>
    </location>
</feature>
<keyword evidence="1" id="KW-1133">Transmembrane helix</keyword>
<dbReference type="CDD" id="cd00081">
    <property type="entry name" value="Hint"/>
    <property type="match status" value="1"/>
</dbReference>
<reference evidence="3 4" key="1">
    <citation type="journal article" date="2016" name="Nat. Commun.">
        <title>Thousands of microbial genomes shed light on interconnected biogeochemical processes in an aquifer system.</title>
        <authorList>
            <person name="Anantharaman K."/>
            <person name="Brown C.T."/>
            <person name="Hug L.A."/>
            <person name="Sharon I."/>
            <person name="Castelle C.J."/>
            <person name="Probst A.J."/>
            <person name="Thomas B.C."/>
            <person name="Singh A."/>
            <person name="Wilkins M.J."/>
            <person name="Karaoz U."/>
            <person name="Brodie E.L."/>
            <person name="Williams K.H."/>
            <person name="Hubbard S.S."/>
            <person name="Banfield J.F."/>
        </authorList>
    </citation>
    <scope>NUCLEOTIDE SEQUENCE [LARGE SCALE GENOMIC DNA]</scope>
</reference>
<protein>
    <recommendedName>
        <fullName evidence="2">Carbohydrate binding module xylan-binding domain-containing protein</fullName>
    </recommendedName>
</protein>
<evidence type="ECO:0000313" key="3">
    <source>
        <dbReference type="EMBL" id="OGC68691.1"/>
    </source>
</evidence>
<accession>A0A1F4WH26</accession>
<dbReference type="Pfam" id="PF16841">
    <property type="entry name" value="CBM60"/>
    <property type="match status" value="1"/>
</dbReference>